<dbReference type="Gene3D" id="3.30.1120.10">
    <property type="match status" value="1"/>
</dbReference>
<dbReference type="PANTHER" id="PTHR42693">
    <property type="entry name" value="ARYLSULFATASE FAMILY MEMBER"/>
    <property type="match status" value="1"/>
</dbReference>
<keyword evidence="3" id="KW-0479">Metal-binding</keyword>
<evidence type="ECO:0000259" key="7">
    <source>
        <dbReference type="Pfam" id="PF00884"/>
    </source>
</evidence>
<evidence type="ECO:0000256" key="5">
    <source>
        <dbReference type="ARBA" id="ARBA00022801"/>
    </source>
</evidence>
<feature type="domain" description="Sulfatase N-terminal" evidence="7">
    <location>
        <begin position="29"/>
        <end position="346"/>
    </location>
</feature>
<keyword evidence="4" id="KW-0732">Signal</keyword>
<dbReference type="InterPro" id="IPR024607">
    <property type="entry name" value="Sulfatase_CS"/>
</dbReference>
<gene>
    <name evidence="8" type="ORF">SAMN05192553_11221</name>
</gene>
<dbReference type="InterPro" id="IPR050738">
    <property type="entry name" value="Sulfatase"/>
</dbReference>
<proteinExistence type="inferred from homology"/>
<dbReference type="InterPro" id="IPR017850">
    <property type="entry name" value="Alkaline_phosphatase_core_sf"/>
</dbReference>
<dbReference type="Proteomes" id="UP000199403">
    <property type="component" value="Unassembled WGS sequence"/>
</dbReference>
<evidence type="ECO:0000256" key="3">
    <source>
        <dbReference type="ARBA" id="ARBA00022723"/>
    </source>
</evidence>
<dbReference type="SUPFAM" id="SSF53649">
    <property type="entry name" value="Alkaline phosphatase-like"/>
    <property type="match status" value="1"/>
</dbReference>
<comment type="similarity">
    <text evidence="2">Belongs to the sulfatase family.</text>
</comment>
<keyword evidence="5" id="KW-0378">Hydrolase</keyword>
<evidence type="ECO:0000256" key="1">
    <source>
        <dbReference type="ARBA" id="ARBA00001913"/>
    </source>
</evidence>
<keyword evidence="6" id="KW-0106">Calcium</keyword>
<dbReference type="RefSeq" id="WP_092178648.1">
    <property type="nucleotide sequence ID" value="NZ_FNZH01000012.1"/>
</dbReference>
<reference evidence="9" key="1">
    <citation type="submission" date="2016-10" db="EMBL/GenBank/DDBJ databases">
        <authorList>
            <person name="Varghese N."/>
            <person name="Submissions S."/>
        </authorList>
    </citation>
    <scope>NUCLEOTIDE SEQUENCE [LARGE SCALE GENOMIC DNA]</scope>
    <source>
        <strain evidence="9">IBRC-M 10761</strain>
    </source>
</reference>
<evidence type="ECO:0000256" key="6">
    <source>
        <dbReference type="ARBA" id="ARBA00022837"/>
    </source>
</evidence>
<protein>
    <submittedName>
        <fullName evidence="8">Arylsulfatase A</fullName>
    </submittedName>
</protein>
<dbReference type="GO" id="GO:0004065">
    <property type="term" value="F:arylsulfatase activity"/>
    <property type="evidence" value="ECO:0007669"/>
    <property type="project" value="TreeGrafter"/>
</dbReference>
<dbReference type="PROSITE" id="PS00523">
    <property type="entry name" value="SULFATASE_1"/>
    <property type="match status" value="1"/>
</dbReference>
<name>A0A1H7BGV1_9BACT</name>
<dbReference type="Gene3D" id="3.40.720.10">
    <property type="entry name" value="Alkaline Phosphatase, subunit A"/>
    <property type="match status" value="1"/>
</dbReference>
<keyword evidence="9" id="KW-1185">Reference proteome</keyword>
<dbReference type="GO" id="GO:0046872">
    <property type="term" value="F:metal ion binding"/>
    <property type="evidence" value="ECO:0007669"/>
    <property type="project" value="UniProtKB-KW"/>
</dbReference>
<dbReference type="InterPro" id="IPR000917">
    <property type="entry name" value="Sulfatase_N"/>
</dbReference>
<evidence type="ECO:0000313" key="9">
    <source>
        <dbReference type="Proteomes" id="UP000199403"/>
    </source>
</evidence>
<dbReference type="STRING" id="1416801.SAMN05192553_11221"/>
<dbReference type="AlphaFoldDB" id="A0A1H7BGV1"/>
<comment type="cofactor">
    <cofactor evidence="1">
        <name>Ca(2+)</name>
        <dbReference type="ChEBI" id="CHEBI:29108"/>
    </cofactor>
</comment>
<sequence>MNRYTLFGFVWLYLSTFSMVVAQGKSDRPNIVLILADDLGWSDLGCYGSPYYETPNIDRFAAEALRFTDAYSSAPVCAPTRAALMTGKSPGQLRLTAVFDRDFEKMPLLPPNWVKQLPMEEVTLAERFKEIGYTTGIMGKWHLGKTADFWPENQGFDVNVGAWESGRPASYFPPYKNPKISDEVPGEYLTDRIAREAVGFIEDNRDRPFFLYLPFYSPHLPLEAPEETIAHFRGKEPYRKQKNPTYAAMVARLDQAVGAVLKILDSLDLADNTLVVFTSDNGGVLSLSETHVTDNHPLRAEKFLLYEGGIRVPLIVRWPGIVPKGSKTSQLAVSHDLLPTLLSAAGSPLFDDQIEGVDLLPVFKRGELAKFNRVLTWHYPHYMPRQEMKPSSAIRVGDMKLIHWHESHKLELYDLGNDIGESKNLAENMPGVAKTLYSYLDDWRMRRGVQMPVPNPAFVEN</sequence>
<dbReference type="CDD" id="cd16144">
    <property type="entry name" value="ARS_like"/>
    <property type="match status" value="1"/>
</dbReference>
<dbReference type="EMBL" id="FNZH01000012">
    <property type="protein sequence ID" value="SEJ76953.1"/>
    <property type="molecule type" value="Genomic_DNA"/>
</dbReference>
<dbReference type="Pfam" id="PF00884">
    <property type="entry name" value="Sulfatase"/>
    <property type="match status" value="1"/>
</dbReference>
<dbReference type="OrthoDB" id="9764377at2"/>
<evidence type="ECO:0000256" key="4">
    <source>
        <dbReference type="ARBA" id="ARBA00022729"/>
    </source>
</evidence>
<organism evidence="8 9">
    <name type="scientific">Cyclobacterium xiamenense</name>
    <dbReference type="NCBI Taxonomy" id="1297121"/>
    <lineage>
        <taxon>Bacteria</taxon>
        <taxon>Pseudomonadati</taxon>
        <taxon>Bacteroidota</taxon>
        <taxon>Cytophagia</taxon>
        <taxon>Cytophagales</taxon>
        <taxon>Cyclobacteriaceae</taxon>
        <taxon>Cyclobacterium</taxon>
    </lineage>
</organism>
<evidence type="ECO:0000256" key="2">
    <source>
        <dbReference type="ARBA" id="ARBA00008779"/>
    </source>
</evidence>
<evidence type="ECO:0000313" key="8">
    <source>
        <dbReference type="EMBL" id="SEJ76953.1"/>
    </source>
</evidence>
<dbReference type="PANTHER" id="PTHR42693:SF42">
    <property type="entry name" value="ARYLSULFATASE G"/>
    <property type="match status" value="1"/>
</dbReference>
<accession>A0A1H7BGV1</accession>